<dbReference type="PROSITE" id="PS50113">
    <property type="entry name" value="PAC"/>
    <property type="match status" value="1"/>
</dbReference>
<feature type="domain" description="PAS" evidence="4">
    <location>
        <begin position="266"/>
        <end position="338"/>
    </location>
</feature>
<keyword evidence="6" id="KW-0808">Transferase</keyword>
<evidence type="ECO:0000259" key="5">
    <source>
        <dbReference type="PROSITE" id="PS50113"/>
    </source>
</evidence>
<proteinExistence type="predicted"/>
<name>A0A346PD62_9EURY</name>
<sequence>MSGKANLEPKRDTPPSRHPDPFFGEEIATGIGGLVCLDTTGTIVFAGPYVGELVGYDPDELFGRPLVDLFADDRDDPLEQFLEQGRSRPKHQDDTLSGGALECTHSLVHGDGRLVPVTLAVDEVEHDGRRLLIVRLRNRTELEADRRYDGVVNTVADGIYYLDSEGRFVAVNDRIVEATGYERDYLLGEHVSVLLDDETIERTEHRIRELMRTGGESVTLDLDVTTATGEQLPCELRLSVLERHGEFVGTVGVVRDVTDRLERERAVEHRSAVIESAIDGMGFSDETGELCYVNPALAELHGYDEPEALVGTSWKVLFPEEEADRIEREILPIVLERGYWRGEATGKRADGSRFPQEHSLTAHGDGIVCVARDITERKTRERQLEALIEVARELMSADTHDDIAQIGIEAVENVLEFEVACIRLFDEDANRLAFVALTDGALELLETQMAYDLESTLAGRAFRDEEPLINATDQRGDVGSESPFENASVHVPIGRCGVLSFIVRSDEQVDDNDVHLVELLAMGIGAALERADRTRLLRTQERELRQQHNQLETLIRINAVNNEISTSLVAATVREELDRTICEHLVESEFYQSAWIGRIEGASDRFGSAIGVGVEESYLDTITNASLSGIGGGVVKRAIESQEMHVIYQYQIDGINGADEEDGEAGEDVESIAAVPLLFGDRLVGVLVINSVRDDVFCEQAVSGFESLGKVIGFAQNALKSRKLLLADSIVELEFRVADPAVFHIRLTADLDCRCEFQRGIPIENGRLITYDRIVGAEPSAVLEVAQEAAHIERARVVSDRPEGFVLETVTSHSLVQHALELGTTVRSAVADGGEGTVLIEAPHTADVRELVGAFVREFDALELVAKRERDHSVTTADEFRTAVATNLTEKQCGALEAAYLAGYYDWPRKTTAEELAESMDISSSTLHQHLRKANWNLLSAFFDEPTSTPRVE</sequence>
<keyword evidence="2" id="KW-0804">Transcription</keyword>
<dbReference type="InterPro" id="IPR035965">
    <property type="entry name" value="PAS-like_dom_sf"/>
</dbReference>
<dbReference type="PROSITE" id="PS50112">
    <property type="entry name" value="PAS"/>
    <property type="match status" value="3"/>
</dbReference>
<dbReference type="Proteomes" id="UP000258707">
    <property type="component" value="Chromosome"/>
</dbReference>
<dbReference type="Pfam" id="PF13426">
    <property type="entry name" value="PAS_9"/>
    <property type="match status" value="3"/>
</dbReference>
<dbReference type="InterPro" id="IPR031803">
    <property type="entry name" value="BAT_GAF/HTH-assoc"/>
</dbReference>
<reference evidence="6" key="3">
    <citation type="journal article" date="2019" name="Int. J. Syst. Evol. Microbiol.">
        <title>Natronolimnobius sulfurireducens sp. nov. and Halalkaliarchaeum desulfuricum gen. nov., sp. nov., the first sulfur-respiring alkaliphilic haloarchaea from hypersaline alkaline lakes.</title>
        <authorList>
            <person name="Sorokin D.Y."/>
            <person name="Yakimov M."/>
            <person name="Messina E."/>
            <person name="Merkel A.Y."/>
            <person name="Bale N.J."/>
            <person name="Sinninghe Damste J.S."/>
        </authorList>
    </citation>
    <scope>NUCLEOTIDE SEQUENCE</scope>
    <source>
        <strain evidence="7">AArc-Mg</strain>
        <strain evidence="6">AArc1</strain>
    </source>
</reference>
<dbReference type="PANTHER" id="PTHR34236:SF1">
    <property type="entry name" value="DIMETHYL SULFOXIDE REDUCTASE TRANSCRIPTIONAL ACTIVATOR"/>
    <property type="match status" value="1"/>
</dbReference>
<dbReference type="InterPro" id="IPR029016">
    <property type="entry name" value="GAF-like_dom_sf"/>
</dbReference>
<accession>A0A346PSS7</accession>
<dbReference type="Pfam" id="PF04967">
    <property type="entry name" value="HTH_10"/>
    <property type="match status" value="1"/>
</dbReference>
<feature type="domain" description="PAS" evidence="4">
    <location>
        <begin position="37"/>
        <end position="89"/>
    </location>
</feature>
<dbReference type="NCBIfam" id="TIGR00229">
    <property type="entry name" value="sensory_box"/>
    <property type="match status" value="3"/>
</dbReference>
<dbReference type="GeneID" id="37643071"/>
<accession>A0A346PD62</accession>
<feature type="domain" description="PAC" evidence="5">
    <location>
        <begin position="218"/>
        <end position="269"/>
    </location>
</feature>
<dbReference type="KEGG" id="nan:AArc1_1116"/>
<dbReference type="SUPFAM" id="SSF55785">
    <property type="entry name" value="PYP-like sensor domain (PAS domain)"/>
    <property type="match status" value="3"/>
</dbReference>
<evidence type="ECO:0000256" key="1">
    <source>
        <dbReference type="ARBA" id="ARBA00023015"/>
    </source>
</evidence>
<dbReference type="InterPro" id="IPR001610">
    <property type="entry name" value="PAC"/>
</dbReference>
<dbReference type="SMART" id="SM00091">
    <property type="entry name" value="PAS"/>
    <property type="match status" value="3"/>
</dbReference>
<dbReference type="EMBL" id="CP027033">
    <property type="protein sequence ID" value="AXR82572.1"/>
    <property type="molecule type" value="Genomic_DNA"/>
</dbReference>
<dbReference type="Gene3D" id="3.30.450.40">
    <property type="match status" value="2"/>
</dbReference>
<dbReference type="RefSeq" id="WP_117363635.1">
    <property type="nucleotide sequence ID" value="NZ_CP024047.1"/>
</dbReference>
<dbReference type="Gene3D" id="3.30.450.20">
    <property type="entry name" value="PAS domain"/>
    <property type="match status" value="3"/>
</dbReference>
<protein>
    <submittedName>
        <fullName evidence="7">Sensory box histidine kinase</fullName>
    </submittedName>
    <submittedName>
        <fullName evidence="6">Signal transduction histidine kinase with PAS domain</fullName>
    </submittedName>
</protein>
<dbReference type="AlphaFoldDB" id="A0A346PD62"/>
<dbReference type="InterPro" id="IPR007050">
    <property type="entry name" value="HTH_bacterioopsin"/>
</dbReference>
<dbReference type="SUPFAM" id="SSF55781">
    <property type="entry name" value="GAF domain-like"/>
    <property type="match status" value="2"/>
</dbReference>
<reference evidence="8" key="2">
    <citation type="submission" date="2018-02" db="EMBL/GenBank/DDBJ databases">
        <title>Phenotypic and genomic properties of facultatively anaerobic sulfur-reducing natronoarchaea from hypersaline soda lakes.</title>
        <authorList>
            <person name="Sorokin D.Y."/>
            <person name="Kublanov I.V."/>
            <person name="Roman P."/>
            <person name="Sinninghe Damste J.S."/>
            <person name="Golyshin P.N."/>
            <person name="Rojo D."/>
            <person name="Ciordia S."/>
            <person name="Mena M.D.C."/>
            <person name="Ferrer M."/>
            <person name="Messina E."/>
            <person name="Smedile F."/>
            <person name="La Spada G."/>
            <person name="La Cono V."/>
            <person name="Yakimov M.M."/>
        </authorList>
    </citation>
    <scope>NUCLEOTIDE SEQUENCE [LARGE SCALE GENOMIC DNA]</scope>
    <source>
        <strain evidence="8">AArc-Mg</strain>
    </source>
</reference>
<dbReference type="InterPro" id="IPR000700">
    <property type="entry name" value="PAS-assoc_C"/>
</dbReference>
<feature type="compositionally biased region" description="Basic and acidic residues" evidence="3">
    <location>
        <begin position="7"/>
        <end position="20"/>
    </location>
</feature>
<dbReference type="PANTHER" id="PTHR34236">
    <property type="entry name" value="DIMETHYL SULFOXIDE REDUCTASE TRANSCRIPTIONAL ACTIVATOR"/>
    <property type="match status" value="1"/>
</dbReference>
<evidence type="ECO:0000313" key="9">
    <source>
        <dbReference type="Proteomes" id="UP000258707"/>
    </source>
</evidence>
<feature type="region of interest" description="Disordered" evidence="3">
    <location>
        <begin position="1"/>
        <end position="22"/>
    </location>
</feature>
<dbReference type="KEGG" id="nag:AArcMg_2582"/>
<dbReference type="SMART" id="SM00065">
    <property type="entry name" value="GAF"/>
    <property type="match status" value="2"/>
</dbReference>
<feature type="domain" description="PAS" evidence="4">
    <location>
        <begin position="144"/>
        <end position="214"/>
    </location>
</feature>
<dbReference type="Pfam" id="PF13185">
    <property type="entry name" value="GAF_2"/>
    <property type="match status" value="2"/>
</dbReference>
<reference evidence="9" key="1">
    <citation type="submission" date="2017-10" db="EMBL/GenBank/DDBJ databases">
        <title>Phenotypic and genomic properties of facultatively anaerobic sulfur-reducing natronoarchaea from hypersaline soda lakes.</title>
        <authorList>
            <person name="Sorokin D.Y."/>
            <person name="Kublanov I.V."/>
            <person name="Roman P."/>
            <person name="Sinninghe Damste J.S."/>
            <person name="Golyshin P.N."/>
            <person name="Rojo D."/>
            <person name="Ciordia S."/>
            <person name="Mena Md.C."/>
            <person name="Ferrer M."/>
            <person name="Messina E."/>
            <person name="Smedile F."/>
            <person name="La Spada G."/>
            <person name="La Cono V."/>
            <person name="Yakimov M.M."/>
        </authorList>
    </citation>
    <scope>NUCLEOTIDE SEQUENCE [LARGE SCALE GENOMIC DNA]</scope>
    <source>
        <strain evidence="9">AArc1</strain>
    </source>
</reference>
<evidence type="ECO:0000256" key="2">
    <source>
        <dbReference type="ARBA" id="ARBA00023163"/>
    </source>
</evidence>
<dbReference type="InterPro" id="IPR000014">
    <property type="entry name" value="PAS"/>
</dbReference>
<dbReference type="CDD" id="cd00130">
    <property type="entry name" value="PAS"/>
    <property type="match status" value="3"/>
</dbReference>
<keyword evidence="6" id="KW-0418">Kinase</keyword>
<dbReference type="Proteomes" id="UP000258613">
    <property type="component" value="Chromosome"/>
</dbReference>
<evidence type="ECO:0000256" key="3">
    <source>
        <dbReference type="SAM" id="MobiDB-lite"/>
    </source>
</evidence>
<evidence type="ECO:0000313" key="6">
    <source>
        <dbReference type="EMBL" id="AXR77457.1"/>
    </source>
</evidence>
<dbReference type="SMART" id="SM00086">
    <property type="entry name" value="PAC"/>
    <property type="match status" value="3"/>
</dbReference>
<evidence type="ECO:0000313" key="7">
    <source>
        <dbReference type="EMBL" id="AXR82572.1"/>
    </source>
</evidence>
<dbReference type="InterPro" id="IPR003018">
    <property type="entry name" value="GAF"/>
</dbReference>
<evidence type="ECO:0000313" key="8">
    <source>
        <dbReference type="Proteomes" id="UP000258613"/>
    </source>
</evidence>
<gene>
    <name evidence="6" type="ORF">AArc1_1116</name>
    <name evidence="7" type="ORF">AArcMg_2582</name>
</gene>
<dbReference type="GO" id="GO:0016301">
    <property type="term" value="F:kinase activity"/>
    <property type="evidence" value="ECO:0007669"/>
    <property type="project" value="UniProtKB-KW"/>
</dbReference>
<organism evidence="6 9">
    <name type="scientific">Natrarchaeobaculum sulfurireducens</name>
    <dbReference type="NCBI Taxonomy" id="2044521"/>
    <lineage>
        <taxon>Archaea</taxon>
        <taxon>Methanobacteriati</taxon>
        <taxon>Methanobacteriota</taxon>
        <taxon>Stenosarchaea group</taxon>
        <taxon>Halobacteria</taxon>
        <taxon>Halobacteriales</taxon>
        <taxon>Natrialbaceae</taxon>
        <taxon>Natrarchaeobaculum</taxon>
    </lineage>
</organism>
<dbReference type="Pfam" id="PF15915">
    <property type="entry name" value="BAT"/>
    <property type="match status" value="1"/>
</dbReference>
<keyword evidence="8" id="KW-1185">Reference proteome</keyword>
<keyword evidence="1" id="KW-0805">Transcription regulation</keyword>
<dbReference type="OrthoDB" id="165911at2157"/>
<dbReference type="EMBL" id="CP024047">
    <property type="protein sequence ID" value="AXR77457.1"/>
    <property type="molecule type" value="Genomic_DNA"/>
</dbReference>
<evidence type="ECO:0000259" key="4">
    <source>
        <dbReference type="PROSITE" id="PS50112"/>
    </source>
</evidence>